<proteinExistence type="predicted"/>
<dbReference type="RefSeq" id="WP_075755535.1">
    <property type="nucleotide sequence ID" value="NZ_LT608335.1"/>
</dbReference>
<sequence>MRVRKYRQNAGLPPVERPVKAMKDPVATNEQAPETVPVVLPAKTSQKQKKTGSRGPAAMLRKMMQNPNLNVQMVVILLTLASENFSMDRRIDSMSSTVDKIRNITDVIENTMQSVKVASEAPKQIRRLFETKN</sequence>
<reference evidence="2" key="1">
    <citation type="submission" date="2016-08" db="EMBL/GenBank/DDBJ databases">
        <authorList>
            <person name="Seilhamer J.J."/>
        </authorList>
    </citation>
    <scope>NUCLEOTIDE SEQUENCE</scope>
    <source>
        <strain evidence="2">86</strain>
    </source>
</reference>
<organism evidence="2">
    <name type="scientific">uncultured Sporomusa sp</name>
    <dbReference type="NCBI Taxonomy" id="307249"/>
    <lineage>
        <taxon>Bacteria</taxon>
        <taxon>Bacillati</taxon>
        <taxon>Bacillota</taxon>
        <taxon>Negativicutes</taxon>
        <taxon>Selenomonadales</taxon>
        <taxon>Sporomusaceae</taxon>
        <taxon>Sporomusa</taxon>
        <taxon>environmental samples</taxon>
    </lineage>
</organism>
<protein>
    <submittedName>
        <fullName evidence="2">Uncharacterized protein</fullName>
    </submittedName>
</protein>
<accession>A0A212LS39</accession>
<evidence type="ECO:0000256" key="1">
    <source>
        <dbReference type="SAM" id="MobiDB-lite"/>
    </source>
</evidence>
<feature type="region of interest" description="Disordered" evidence="1">
    <location>
        <begin position="1"/>
        <end position="56"/>
    </location>
</feature>
<dbReference type="AlphaFoldDB" id="A0A212LS39"/>
<evidence type="ECO:0000313" key="2">
    <source>
        <dbReference type="EMBL" id="SCM80209.1"/>
    </source>
</evidence>
<dbReference type="EMBL" id="FMJE01000003">
    <property type="protein sequence ID" value="SCM80209.1"/>
    <property type="molecule type" value="Genomic_DNA"/>
</dbReference>
<name>A0A212LS39_9FIRM</name>
<gene>
    <name evidence="2" type="ORF">KL86SPO_30387</name>
</gene>